<accession>A0A368KYH4</accession>
<sequence>MRDSAGSFAVMDDVWRDSLRQREIPIRLRLPQHASTPVPLIVFSHGLGGSLASGSFWLDHWAAQGFATLNVQHPGSDLNIWSRRRDSGELNLRERLHAAMQPHELQQRTLDVKFVLDELHVRQASTPTLQPLDLNRIAMSGHSYGAVTTLALCGQHYPHLPAFAASSAPSTLFESRFKAALVFSPSARHTAQLDEQFGQITLPCFCLTGTHDQIRIAPDITPDNRQLPFRHMRGNNKAMLVLAGADHLFFNGRSRQDSAAECGMSAFKEVDNSVDAALIPVVQETTLGFWLDTIGHAQPMHNAIRWGFIGTHISPPHQLTLSV</sequence>
<keyword evidence="3" id="KW-0443">Lipid metabolism</keyword>
<dbReference type="GO" id="GO:0003847">
    <property type="term" value="F:1-alkyl-2-acetylglycerophosphocholine esterase activity"/>
    <property type="evidence" value="ECO:0007669"/>
    <property type="project" value="TreeGrafter"/>
</dbReference>
<dbReference type="SUPFAM" id="SSF53474">
    <property type="entry name" value="alpha/beta-Hydrolases"/>
    <property type="match status" value="1"/>
</dbReference>
<evidence type="ECO:0000313" key="4">
    <source>
        <dbReference type="EMBL" id="RCS56483.1"/>
    </source>
</evidence>
<dbReference type="RefSeq" id="WP_114403692.1">
    <property type="nucleotide sequence ID" value="NZ_QPGB01000007.1"/>
</dbReference>
<evidence type="ECO:0000313" key="5">
    <source>
        <dbReference type="Proteomes" id="UP000252357"/>
    </source>
</evidence>
<gene>
    <name evidence="4" type="ORF">DU000_12210</name>
</gene>
<protein>
    <submittedName>
        <fullName evidence="4">Dienelactone hydrolase</fullName>
    </submittedName>
</protein>
<evidence type="ECO:0000256" key="3">
    <source>
        <dbReference type="ARBA" id="ARBA00023098"/>
    </source>
</evidence>
<comment type="caution">
    <text evidence="4">The sequence shown here is derived from an EMBL/GenBank/DDBJ whole genome shotgun (WGS) entry which is preliminary data.</text>
</comment>
<dbReference type="OrthoDB" id="192696at2"/>
<proteinExistence type="predicted"/>
<dbReference type="InterPro" id="IPR029058">
    <property type="entry name" value="AB_hydrolase_fold"/>
</dbReference>
<keyword evidence="1 4" id="KW-0378">Hydrolase</keyword>
<organism evidence="4 5">
    <name type="scientific">Parvibium lacunae</name>
    <dbReference type="NCBI Taxonomy" id="1888893"/>
    <lineage>
        <taxon>Bacteria</taxon>
        <taxon>Pseudomonadati</taxon>
        <taxon>Pseudomonadota</taxon>
        <taxon>Betaproteobacteria</taxon>
        <taxon>Burkholderiales</taxon>
        <taxon>Alcaligenaceae</taxon>
        <taxon>Parvibium</taxon>
    </lineage>
</organism>
<dbReference type="AlphaFoldDB" id="A0A368KYH4"/>
<dbReference type="PANTHER" id="PTHR10272:SF0">
    <property type="entry name" value="PLATELET-ACTIVATING FACTOR ACETYLHYDROLASE"/>
    <property type="match status" value="1"/>
</dbReference>
<dbReference type="EMBL" id="QPGB01000007">
    <property type="protein sequence ID" value="RCS56483.1"/>
    <property type="molecule type" value="Genomic_DNA"/>
</dbReference>
<name>A0A368KYH4_9BURK</name>
<keyword evidence="5" id="KW-1185">Reference proteome</keyword>
<reference evidence="4 5" key="1">
    <citation type="journal article" date="2018" name="Int. J. Syst. Evol. Microbiol.">
        <title>Parvibium lacunae gen. nov., sp. nov., a new member of the family Alcaligenaceae isolated from a freshwater pond.</title>
        <authorList>
            <person name="Chen W.M."/>
            <person name="Xie P.B."/>
            <person name="Hsu M.Y."/>
            <person name="Sheu S.Y."/>
        </authorList>
    </citation>
    <scope>NUCLEOTIDE SEQUENCE [LARGE SCALE GENOMIC DNA]</scope>
    <source>
        <strain evidence="4 5">KMB9</strain>
    </source>
</reference>
<dbReference type="GO" id="GO:0016042">
    <property type="term" value="P:lipid catabolic process"/>
    <property type="evidence" value="ECO:0007669"/>
    <property type="project" value="UniProtKB-KW"/>
</dbReference>
<evidence type="ECO:0000256" key="2">
    <source>
        <dbReference type="ARBA" id="ARBA00022963"/>
    </source>
</evidence>
<keyword evidence="2" id="KW-0442">Lipid degradation</keyword>
<dbReference type="Proteomes" id="UP000252357">
    <property type="component" value="Unassembled WGS sequence"/>
</dbReference>
<evidence type="ECO:0000256" key="1">
    <source>
        <dbReference type="ARBA" id="ARBA00022801"/>
    </source>
</evidence>
<dbReference type="PANTHER" id="PTHR10272">
    <property type="entry name" value="PLATELET-ACTIVATING FACTOR ACETYLHYDROLASE"/>
    <property type="match status" value="1"/>
</dbReference>
<dbReference type="Gene3D" id="3.40.50.1820">
    <property type="entry name" value="alpha/beta hydrolase"/>
    <property type="match status" value="1"/>
</dbReference>